<organism evidence="1 2">
    <name type="scientific">Leucobacter chromiireducens subsp. solipictus</name>
    <dbReference type="NCBI Taxonomy" id="398235"/>
    <lineage>
        <taxon>Bacteria</taxon>
        <taxon>Bacillati</taxon>
        <taxon>Actinomycetota</taxon>
        <taxon>Actinomycetes</taxon>
        <taxon>Micrococcales</taxon>
        <taxon>Microbacteriaceae</taxon>
        <taxon>Leucobacter</taxon>
    </lineage>
</organism>
<comment type="caution">
    <text evidence="1">The sequence shown here is derived from an EMBL/GenBank/DDBJ whole genome shotgun (WGS) entry which is preliminary data.</text>
</comment>
<dbReference type="SUPFAM" id="SSF51182">
    <property type="entry name" value="RmlC-like cupins"/>
    <property type="match status" value="1"/>
</dbReference>
<evidence type="ECO:0000313" key="1">
    <source>
        <dbReference type="EMBL" id="MBL3679282.1"/>
    </source>
</evidence>
<dbReference type="EMBL" id="QYAC01000004">
    <property type="protein sequence ID" value="MBL3679282.1"/>
    <property type="molecule type" value="Genomic_DNA"/>
</dbReference>
<keyword evidence="2" id="KW-1185">Reference proteome</keyword>
<proteinExistence type="predicted"/>
<dbReference type="InterPro" id="IPR014710">
    <property type="entry name" value="RmlC-like_jellyroll"/>
</dbReference>
<dbReference type="InterPro" id="IPR011051">
    <property type="entry name" value="RmlC_Cupin_sf"/>
</dbReference>
<reference evidence="1 2" key="1">
    <citation type="submission" date="2018-09" db="EMBL/GenBank/DDBJ databases">
        <title>Comparative genomics of Leucobacter spp.</title>
        <authorList>
            <person name="Reis A.C."/>
            <person name="Kolvenbach B.A."/>
            <person name="Corvini P.F.X."/>
            <person name="Nunes O.C."/>
        </authorList>
    </citation>
    <scope>NUCLEOTIDE SEQUENCE [LARGE SCALE GENOMIC DNA]</scope>
    <source>
        <strain evidence="1 2">TAN 31504</strain>
    </source>
</reference>
<dbReference type="Proteomes" id="UP001645859">
    <property type="component" value="Unassembled WGS sequence"/>
</dbReference>
<evidence type="ECO:0000313" key="2">
    <source>
        <dbReference type="Proteomes" id="UP001645859"/>
    </source>
</evidence>
<dbReference type="RefSeq" id="WP_202344563.1">
    <property type="nucleotide sequence ID" value="NZ_BAAAPI010000015.1"/>
</dbReference>
<name>A0ABS1SG35_9MICO</name>
<sequence>MTLISLPTLHEELRAEAEAAGAPLARRHITAGARLQQLAIWLPAGGVLPEHGNPGEARLHVVHGQVRFIESDADRTHTLTAGDLYPVPDALHRVEADAESLLLLSFVPGA</sequence>
<gene>
    <name evidence="1" type="ORF">D3230_08210</name>
</gene>
<protein>
    <submittedName>
        <fullName evidence="1">LuxR family transcriptional regulator</fullName>
    </submittedName>
</protein>
<dbReference type="Gene3D" id="2.60.120.10">
    <property type="entry name" value="Jelly Rolls"/>
    <property type="match status" value="1"/>
</dbReference>
<accession>A0ABS1SG35</accession>